<dbReference type="PANTHER" id="PTHR43663">
    <property type="entry name" value="CHROMATE TRANSPORT PROTEIN-RELATED"/>
    <property type="match status" value="1"/>
</dbReference>
<dbReference type="RefSeq" id="WP_144366731.1">
    <property type="nucleotide sequence ID" value="NZ_CABHNA010000041.1"/>
</dbReference>
<comment type="subcellular location">
    <subcellularLocation>
        <location evidence="1">Cell membrane</location>
        <topology evidence="1">Multi-pass membrane protein</topology>
    </subcellularLocation>
</comment>
<dbReference type="Proteomes" id="UP000363661">
    <property type="component" value="Unassembled WGS sequence"/>
</dbReference>
<evidence type="ECO:0000256" key="4">
    <source>
        <dbReference type="ARBA" id="ARBA00022692"/>
    </source>
</evidence>
<evidence type="ECO:0000256" key="2">
    <source>
        <dbReference type="ARBA" id="ARBA00005262"/>
    </source>
</evidence>
<feature type="transmembrane region" description="Helical" evidence="7">
    <location>
        <begin position="7"/>
        <end position="29"/>
    </location>
</feature>
<sequence length="179" mass="19412">MSTLMELYIAFVKIGFTSFGGMSMVPLILEEMRAHHWMTTEDLTNVIAIAEMTPGPLGINCATFAGERTVGVLGGIVAVTGVLMPAFTLTLLTAICFERFKNNEIFSKILLVLKPICIVLIIVTIAELLGENYFSDGRPDLLACGIGLLMLYLIGKKNWQVPKVIGLSALLGIVCYGIL</sequence>
<keyword evidence="3" id="KW-1003">Cell membrane</keyword>
<evidence type="ECO:0000256" key="6">
    <source>
        <dbReference type="ARBA" id="ARBA00023136"/>
    </source>
</evidence>
<dbReference type="GO" id="GO:0005886">
    <property type="term" value="C:plasma membrane"/>
    <property type="evidence" value="ECO:0007669"/>
    <property type="project" value="UniProtKB-SubCell"/>
</dbReference>
<dbReference type="InterPro" id="IPR003370">
    <property type="entry name" value="Chromate_transpt"/>
</dbReference>
<comment type="similarity">
    <text evidence="2">Belongs to the chromate ion transporter (CHR) (TC 2.A.51) family.</text>
</comment>
<evidence type="ECO:0000256" key="1">
    <source>
        <dbReference type="ARBA" id="ARBA00004651"/>
    </source>
</evidence>
<dbReference type="PANTHER" id="PTHR43663:SF1">
    <property type="entry name" value="CHROMATE TRANSPORTER"/>
    <property type="match status" value="1"/>
</dbReference>
<keyword evidence="4 7" id="KW-0812">Transmembrane</keyword>
<gene>
    <name evidence="8" type="primary">chrA1_2</name>
    <name evidence="8" type="ORF">RTSSTS7063_01023</name>
</gene>
<reference evidence="8 9" key="1">
    <citation type="submission" date="2019-07" db="EMBL/GenBank/DDBJ databases">
        <authorList>
            <person name="Hibberd C M."/>
            <person name="Gehrig L. J."/>
            <person name="Chang H.-W."/>
            <person name="Venkatesh S."/>
        </authorList>
    </citation>
    <scope>NUCLEOTIDE SEQUENCE [LARGE SCALE GENOMIC DNA]</scope>
    <source>
        <strain evidence="8">Ruminococcus_torques_SSTS_Bg7063</strain>
    </source>
</reference>
<feature type="transmembrane region" description="Helical" evidence="7">
    <location>
        <begin position="109"/>
        <end position="126"/>
    </location>
</feature>
<feature type="transmembrane region" description="Helical" evidence="7">
    <location>
        <begin position="138"/>
        <end position="155"/>
    </location>
</feature>
<evidence type="ECO:0000256" key="7">
    <source>
        <dbReference type="SAM" id="Phobius"/>
    </source>
</evidence>
<evidence type="ECO:0000256" key="3">
    <source>
        <dbReference type="ARBA" id="ARBA00022475"/>
    </source>
</evidence>
<dbReference type="GO" id="GO:0015109">
    <property type="term" value="F:chromate transmembrane transporter activity"/>
    <property type="evidence" value="ECO:0007669"/>
    <property type="project" value="InterPro"/>
</dbReference>
<keyword evidence="9" id="KW-1185">Reference proteome</keyword>
<dbReference type="AlphaFoldDB" id="A0A564T763"/>
<keyword evidence="5 7" id="KW-1133">Transmembrane helix</keyword>
<evidence type="ECO:0000256" key="5">
    <source>
        <dbReference type="ARBA" id="ARBA00022989"/>
    </source>
</evidence>
<dbReference type="InterPro" id="IPR052518">
    <property type="entry name" value="CHR_Transporter"/>
</dbReference>
<evidence type="ECO:0000313" key="8">
    <source>
        <dbReference type="EMBL" id="VUX03275.1"/>
    </source>
</evidence>
<name>A0A564T763_9FIRM</name>
<organism evidence="8 9">
    <name type="scientific">[Ruminococcus] torques</name>
    <dbReference type="NCBI Taxonomy" id="33039"/>
    <lineage>
        <taxon>Bacteria</taxon>
        <taxon>Bacillati</taxon>
        <taxon>Bacillota</taxon>
        <taxon>Clostridia</taxon>
        <taxon>Lachnospirales</taxon>
        <taxon>Lachnospiraceae</taxon>
        <taxon>Mediterraneibacter</taxon>
    </lineage>
</organism>
<dbReference type="Pfam" id="PF02417">
    <property type="entry name" value="Chromate_transp"/>
    <property type="match status" value="1"/>
</dbReference>
<proteinExistence type="inferred from homology"/>
<keyword evidence="6 7" id="KW-0472">Membrane</keyword>
<evidence type="ECO:0000313" key="9">
    <source>
        <dbReference type="Proteomes" id="UP000363661"/>
    </source>
</evidence>
<protein>
    <submittedName>
        <fullName evidence="8">Chromate transport protein</fullName>
    </submittedName>
</protein>
<feature type="transmembrane region" description="Helical" evidence="7">
    <location>
        <begin position="72"/>
        <end position="97"/>
    </location>
</feature>
<dbReference type="EMBL" id="CABHNA010000041">
    <property type="protein sequence ID" value="VUX03275.1"/>
    <property type="molecule type" value="Genomic_DNA"/>
</dbReference>
<accession>A0A564T763</accession>